<evidence type="ECO:0000256" key="2">
    <source>
        <dbReference type="ARBA" id="ARBA00022553"/>
    </source>
</evidence>
<evidence type="ECO:0000259" key="4">
    <source>
        <dbReference type="Pfam" id="PF03088"/>
    </source>
</evidence>
<dbReference type="Gene3D" id="2.120.10.30">
    <property type="entry name" value="TolB, C-terminal domain"/>
    <property type="match status" value="1"/>
</dbReference>
<protein>
    <submittedName>
        <fullName evidence="5">Sugar lactone lactonase YvrE</fullName>
    </submittedName>
</protein>
<organism evidence="5 6">
    <name type="scientific">Isoptericola halotolerans</name>
    <dbReference type="NCBI Taxonomy" id="300560"/>
    <lineage>
        <taxon>Bacteria</taxon>
        <taxon>Bacillati</taxon>
        <taxon>Actinomycetota</taxon>
        <taxon>Actinomycetes</taxon>
        <taxon>Micrococcales</taxon>
        <taxon>Promicromonosporaceae</taxon>
        <taxon>Isoptericola</taxon>
    </lineage>
</organism>
<reference evidence="5 6" key="1">
    <citation type="submission" date="2020-05" db="EMBL/GenBank/DDBJ databases">
        <title>Genomic Encyclopedia of Type Strains, Phase III (KMG-III): the genomes of soil and plant-associated and newly described type strains.</title>
        <authorList>
            <person name="Whitman W."/>
        </authorList>
    </citation>
    <scope>NUCLEOTIDE SEQUENCE [LARGE SCALE GENOMIC DNA]</scope>
    <source>
        <strain evidence="5 6">KCTC 19046</strain>
    </source>
</reference>
<proteinExistence type="inferred from homology"/>
<feature type="domain" description="Strictosidine synthase conserved region" evidence="4">
    <location>
        <begin position="164"/>
        <end position="257"/>
    </location>
</feature>
<dbReference type="Proteomes" id="UP000757540">
    <property type="component" value="Unassembled WGS sequence"/>
</dbReference>
<keyword evidence="3" id="KW-0325">Glycoprotein</keyword>
<dbReference type="InterPro" id="IPR018119">
    <property type="entry name" value="Strictosidine_synth_cons-reg"/>
</dbReference>
<accession>A0ABX2A9W9</accession>
<dbReference type="EMBL" id="JABEZU010000004">
    <property type="protein sequence ID" value="NOV98641.1"/>
    <property type="molecule type" value="Genomic_DNA"/>
</dbReference>
<dbReference type="InterPro" id="IPR011042">
    <property type="entry name" value="6-blade_b-propeller_TolB-like"/>
</dbReference>
<keyword evidence="2" id="KW-0597">Phosphoprotein</keyword>
<dbReference type="SUPFAM" id="SSF63829">
    <property type="entry name" value="Calcium-dependent phosphotriesterase"/>
    <property type="match status" value="1"/>
</dbReference>
<dbReference type="PANTHER" id="PTHR10426:SF88">
    <property type="entry name" value="ADIPOCYTE PLASMA MEMBRANE-ASSOCIATED PROTEIN HEMOMUCIN-RELATED"/>
    <property type="match status" value="1"/>
</dbReference>
<name>A0ABX2A9W9_9MICO</name>
<evidence type="ECO:0000313" key="5">
    <source>
        <dbReference type="EMBL" id="NOV98641.1"/>
    </source>
</evidence>
<dbReference type="Pfam" id="PF03088">
    <property type="entry name" value="Str_synth"/>
    <property type="match status" value="1"/>
</dbReference>
<dbReference type="RefSeq" id="WP_171784846.1">
    <property type="nucleotide sequence ID" value="NZ_BAAAML010000003.1"/>
</dbReference>
<dbReference type="PANTHER" id="PTHR10426">
    <property type="entry name" value="STRICTOSIDINE SYNTHASE-RELATED"/>
    <property type="match status" value="1"/>
</dbReference>
<comment type="similarity">
    <text evidence="1">Belongs to the strictosidine synthase family.</text>
</comment>
<dbReference type="Pfam" id="PF20067">
    <property type="entry name" value="SSL_N"/>
    <property type="match status" value="1"/>
</dbReference>
<evidence type="ECO:0000256" key="3">
    <source>
        <dbReference type="ARBA" id="ARBA00023180"/>
    </source>
</evidence>
<sequence length="405" mass="42590">MTHTKSLPRAVRRATRVSMAALAALVAAVLALVLFFPPPGGSFHPTAWSPGPGFSVDEAKVDRDLAGTTTPYVGEAVRGPEDIEIDEHGRPYTGTQDGKIVRVLPSGDTEVLAEVGGRPLGLAFGHGGDLLVANHGIGLQSVSPQGEVAVLTTRAGGRAIRSANDVAVGSDGTVYLSDSNPKYNSTEIPGLASYSLYDFLEGRAAGRVIAYDPTSGQSTELVTDLHFPNGILLSEDETALLVTESTRYRISRHWIAGDRAGERETFLDDVPGILDGITRDESGLIHLPMYDRVDALDRFVLPGTLLRHVTVRLPPAVLGAREPLSGSILTVDAEGETVRQLTGFHPAVSNIALLDGAYLLGTLEGAGLRTVTVPHRSSAAAAGSGHTTCSSAHLWVPWPHGSAPA</sequence>
<gene>
    <name evidence="5" type="ORF">HDG69_003236</name>
</gene>
<evidence type="ECO:0000256" key="1">
    <source>
        <dbReference type="ARBA" id="ARBA00009191"/>
    </source>
</evidence>
<keyword evidence="6" id="KW-1185">Reference proteome</keyword>
<evidence type="ECO:0000313" key="6">
    <source>
        <dbReference type="Proteomes" id="UP000757540"/>
    </source>
</evidence>
<comment type="caution">
    <text evidence="5">The sequence shown here is derived from an EMBL/GenBank/DDBJ whole genome shotgun (WGS) entry which is preliminary data.</text>
</comment>